<gene>
    <name evidence="1" type="ORF">LCGC14_2026260</name>
</gene>
<dbReference type="AlphaFoldDB" id="A0A0F9EW95"/>
<feature type="non-terminal residue" evidence="1">
    <location>
        <position position="1"/>
    </location>
</feature>
<reference evidence="1" key="1">
    <citation type="journal article" date="2015" name="Nature">
        <title>Complex archaea that bridge the gap between prokaryotes and eukaryotes.</title>
        <authorList>
            <person name="Spang A."/>
            <person name="Saw J.H."/>
            <person name="Jorgensen S.L."/>
            <person name="Zaremba-Niedzwiedzka K."/>
            <person name="Martijn J."/>
            <person name="Lind A.E."/>
            <person name="van Eijk R."/>
            <person name="Schleper C."/>
            <person name="Guy L."/>
            <person name="Ettema T.J."/>
        </authorList>
    </citation>
    <scope>NUCLEOTIDE SEQUENCE</scope>
</reference>
<proteinExistence type="predicted"/>
<evidence type="ECO:0000313" key="1">
    <source>
        <dbReference type="EMBL" id="KKL78299.1"/>
    </source>
</evidence>
<protein>
    <submittedName>
        <fullName evidence="1">Uncharacterized protein</fullName>
    </submittedName>
</protein>
<dbReference type="EMBL" id="LAZR01023502">
    <property type="protein sequence ID" value="KKL78299.1"/>
    <property type="molecule type" value="Genomic_DNA"/>
</dbReference>
<sequence>NATAVIARMTGLVIAEDAAISKMVTLSGGNWDLKDDFIHYGMQTEANSLKAWKLKTHIAVNAPTHTPGTGFTFNGTTQYINSQFVDSVDGVNFSLNDGLTAVYNKTNNSVVSSMLYGSRGDGRTELQQNPSLVRFNFRVNSAAVDFFVTPTGLFEDETLFTAIRTASNVTGLYGGGYKLKIGSIGSTSLSSLAQFIGASNSGAGADNHYAGVISSYMKGAAIGFDIDLFNTRLKVLNIDLAAI</sequence>
<name>A0A0F9EW95_9ZZZZ</name>
<accession>A0A0F9EW95</accession>
<comment type="caution">
    <text evidence="1">The sequence shown here is derived from an EMBL/GenBank/DDBJ whole genome shotgun (WGS) entry which is preliminary data.</text>
</comment>
<organism evidence="1">
    <name type="scientific">marine sediment metagenome</name>
    <dbReference type="NCBI Taxonomy" id="412755"/>
    <lineage>
        <taxon>unclassified sequences</taxon>
        <taxon>metagenomes</taxon>
        <taxon>ecological metagenomes</taxon>
    </lineage>
</organism>